<organism evidence="5 6">
    <name type="scientific">Succinivibrio dextrinosolvens</name>
    <dbReference type="NCBI Taxonomy" id="83771"/>
    <lineage>
        <taxon>Bacteria</taxon>
        <taxon>Pseudomonadati</taxon>
        <taxon>Pseudomonadota</taxon>
        <taxon>Gammaproteobacteria</taxon>
        <taxon>Aeromonadales</taxon>
        <taxon>Succinivibrionaceae</taxon>
        <taxon>Succinivibrio</taxon>
    </lineage>
</organism>
<reference evidence="5 6" key="1">
    <citation type="submission" date="2016-10" db="EMBL/GenBank/DDBJ databases">
        <authorList>
            <person name="Varghese N."/>
            <person name="Submissions S."/>
        </authorList>
    </citation>
    <scope>NUCLEOTIDE SEQUENCE [LARGE SCALE GENOMIC DNA]</scope>
    <source>
        <strain evidence="5 6">22B</strain>
    </source>
</reference>
<comment type="subcellular location">
    <subcellularLocation>
        <location evidence="1">Periplasm</location>
    </subcellularLocation>
</comment>
<keyword evidence="6" id="KW-1185">Reference proteome</keyword>
<dbReference type="RefSeq" id="WP_074838099.1">
    <property type="nucleotide sequence ID" value="NZ_CP047056.1"/>
</dbReference>
<dbReference type="SUPFAM" id="SSF53822">
    <property type="entry name" value="Periplasmic binding protein-like I"/>
    <property type="match status" value="1"/>
</dbReference>
<dbReference type="InterPro" id="IPR050555">
    <property type="entry name" value="Bact_Solute-Bind_Prot2"/>
</dbReference>
<evidence type="ECO:0000256" key="3">
    <source>
        <dbReference type="SAM" id="SignalP"/>
    </source>
</evidence>
<gene>
    <name evidence="5" type="ORF">SAMN04487865_1001174</name>
</gene>
<accession>A0A662Z864</accession>
<keyword evidence="5" id="KW-0762">Sugar transport</keyword>
<proteinExistence type="inferred from homology"/>
<evidence type="ECO:0000256" key="2">
    <source>
        <dbReference type="ARBA" id="ARBA00007639"/>
    </source>
</evidence>
<dbReference type="GO" id="GO:0030246">
    <property type="term" value="F:carbohydrate binding"/>
    <property type="evidence" value="ECO:0007669"/>
    <property type="project" value="TreeGrafter"/>
</dbReference>
<dbReference type="Pfam" id="PF13407">
    <property type="entry name" value="Peripla_BP_4"/>
    <property type="match status" value="1"/>
</dbReference>
<feature type="domain" description="Periplasmic binding protein" evidence="4">
    <location>
        <begin position="37"/>
        <end position="288"/>
    </location>
</feature>
<protein>
    <submittedName>
        <fullName evidence="5">Simple sugar transport system substrate-binding protein</fullName>
    </submittedName>
</protein>
<dbReference type="AlphaFoldDB" id="A0A662Z864"/>
<dbReference type="PANTHER" id="PTHR30036:SF7">
    <property type="entry name" value="ABC TRANSPORTER PERIPLASMIC-BINDING PROTEIN YPHF"/>
    <property type="match status" value="1"/>
</dbReference>
<dbReference type="GO" id="GO:0030288">
    <property type="term" value="C:outer membrane-bounded periplasmic space"/>
    <property type="evidence" value="ECO:0007669"/>
    <property type="project" value="TreeGrafter"/>
</dbReference>
<keyword evidence="5" id="KW-0813">Transport</keyword>
<dbReference type="PANTHER" id="PTHR30036">
    <property type="entry name" value="D-XYLOSE-BINDING PERIPLASMIC PROTEIN"/>
    <property type="match status" value="1"/>
</dbReference>
<dbReference type="GO" id="GO:0055085">
    <property type="term" value="P:transmembrane transport"/>
    <property type="evidence" value="ECO:0007669"/>
    <property type="project" value="UniProtKB-ARBA"/>
</dbReference>
<keyword evidence="3" id="KW-0732">Signal</keyword>
<comment type="similarity">
    <text evidence="2">Belongs to the bacterial solute-binding protein 2 family.</text>
</comment>
<dbReference type="InterPro" id="IPR025997">
    <property type="entry name" value="SBP_2_dom"/>
</dbReference>
<sequence length="328" mass="35621">MQIRSLLGALAICLTVYSSAALCEASQEGTIFVGVGKVSTPWFARHKEGIMLGAKENGVKGEYGATTIASQKKQAELVDKFVNRGVSALLVVPNDAASLEDSFKRAKDKGITVITHESPQQVNADFDIELIDNEKFGALLMDEFVKYSKGKKGKYAIYVGSLTVPAHNVWADAAVKRQKEMYPQLEFIDKLPIAENRGVSGKTALSLMKKHPDLVGIISMGSEGLPGIGQALSSKNLKDAITVVGVTTPNDVKEYLKSDYVQEALLWDPAQAARVQTILAKMIADGRKDEIKPGFSLPEFGAPRVDGNTLIFDNPLIITKDNVDNYNF</sequence>
<feature type="signal peptide" evidence="3">
    <location>
        <begin position="1"/>
        <end position="20"/>
    </location>
</feature>
<evidence type="ECO:0000259" key="4">
    <source>
        <dbReference type="Pfam" id="PF13407"/>
    </source>
</evidence>
<evidence type="ECO:0000313" key="5">
    <source>
        <dbReference type="EMBL" id="SFJ75457.1"/>
    </source>
</evidence>
<evidence type="ECO:0000313" key="6">
    <source>
        <dbReference type="Proteomes" id="UP000243374"/>
    </source>
</evidence>
<evidence type="ECO:0000256" key="1">
    <source>
        <dbReference type="ARBA" id="ARBA00004418"/>
    </source>
</evidence>
<name>A0A662Z864_9GAMM</name>
<dbReference type="Proteomes" id="UP000243374">
    <property type="component" value="Unassembled WGS sequence"/>
</dbReference>
<dbReference type="EMBL" id="FOSF01000001">
    <property type="protein sequence ID" value="SFJ75457.1"/>
    <property type="molecule type" value="Genomic_DNA"/>
</dbReference>
<dbReference type="Gene3D" id="3.40.50.2300">
    <property type="match status" value="2"/>
</dbReference>
<feature type="chain" id="PRO_5024918295" evidence="3">
    <location>
        <begin position="21"/>
        <end position="328"/>
    </location>
</feature>
<dbReference type="OrthoDB" id="9781890at2"/>
<dbReference type="InterPro" id="IPR028082">
    <property type="entry name" value="Peripla_BP_I"/>
</dbReference>